<comment type="caution">
    <text evidence="1">The sequence shown here is derived from an EMBL/GenBank/DDBJ whole genome shotgun (WGS) entry which is preliminary data.</text>
</comment>
<accession>A0AA38NZH6</accession>
<evidence type="ECO:0000313" key="1">
    <source>
        <dbReference type="EMBL" id="KAJ3833514.1"/>
    </source>
</evidence>
<keyword evidence="2" id="KW-1185">Reference proteome</keyword>
<protein>
    <recommendedName>
        <fullName evidence="3">DUF4218 domain-containing protein</fullName>
    </recommendedName>
</protein>
<gene>
    <name evidence="1" type="ORF">F5878DRAFT_654300</name>
</gene>
<sequence>MHILENIIPMLVDHWTGSFKGLDAGNEDYELESSVWSAIGQGCVESSAKIPSSFGCRIPNIETERHFFKAETWLLFATIVGPVLLRRRFKRQKYYDHFILLVKLIYKCLQFRLTHDEIDDIEQGFAQWVTEYERLYYQYQGERLCACTLPVHALLHIAKDIRAAGPVWCYWAFVMERFCGSLLRTVKNRKYPFTSLAHRVRDIAQLNQIKLLYGLSDMLNLSDDHLDNRSGFKFPEYPNIVMSPPQSTLVLDNSVQKKIVTYLTQNHSLAPSTAKDLVSKHVRIWGKLRIADGGDTVHSSLVSARYDALSRDRTAVKRTAIDHFVELSVNSRTVIMAIFEPFRITAEDALDHPYTNHTFLAPFAIDVNSIECVVARIYHQHNEVGLIDRAQLMDLGFARGIAEED</sequence>
<organism evidence="1 2">
    <name type="scientific">Lentinula raphanica</name>
    <dbReference type="NCBI Taxonomy" id="153919"/>
    <lineage>
        <taxon>Eukaryota</taxon>
        <taxon>Fungi</taxon>
        <taxon>Dikarya</taxon>
        <taxon>Basidiomycota</taxon>
        <taxon>Agaricomycotina</taxon>
        <taxon>Agaricomycetes</taxon>
        <taxon>Agaricomycetidae</taxon>
        <taxon>Agaricales</taxon>
        <taxon>Marasmiineae</taxon>
        <taxon>Omphalotaceae</taxon>
        <taxon>Lentinula</taxon>
    </lineage>
</organism>
<dbReference type="EMBL" id="MU806681">
    <property type="protein sequence ID" value="KAJ3833514.1"/>
    <property type="molecule type" value="Genomic_DNA"/>
</dbReference>
<evidence type="ECO:0000313" key="2">
    <source>
        <dbReference type="Proteomes" id="UP001163846"/>
    </source>
</evidence>
<name>A0AA38NZH6_9AGAR</name>
<dbReference type="PANTHER" id="PTHR46579:SF1">
    <property type="entry name" value="F5_8 TYPE C DOMAIN-CONTAINING PROTEIN"/>
    <property type="match status" value="1"/>
</dbReference>
<proteinExistence type="predicted"/>
<dbReference type="Proteomes" id="UP001163846">
    <property type="component" value="Unassembled WGS sequence"/>
</dbReference>
<dbReference type="PANTHER" id="PTHR46579">
    <property type="entry name" value="F5/8 TYPE C DOMAIN-CONTAINING PROTEIN-RELATED"/>
    <property type="match status" value="1"/>
</dbReference>
<dbReference type="AlphaFoldDB" id="A0AA38NZH6"/>
<reference evidence="1" key="1">
    <citation type="submission" date="2022-08" db="EMBL/GenBank/DDBJ databases">
        <authorList>
            <consortium name="DOE Joint Genome Institute"/>
            <person name="Min B."/>
            <person name="Riley R."/>
            <person name="Sierra-Patev S."/>
            <person name="Naranjo-Ortiz M."/>
            <person name="Looney B."/>
            <person name="Konkel Z."/>
            <person name="Slot J.C."/>
            <person name="Sakamoto Y."/>
            <person name="Steenwyk J.L."/>
            <person name="Rokas A."/>
            <person name="Carro J."/>
            <person name="Camarero S."/>
            <person name="Ferreira P."/>
            <person name="Molpeceres G."/>
            <person name="Ruiz-Duenas F.J."/>
            <person name="Serrano A."/>
            <person name="Henrissat B."/>
            <person name="Drula E."/>
            <person name="Hughes K.W."/>
            <person name="Mata J.L."/>
            <person name="Ishikawa N.K."/>
            <person name="Vargas-Isla R."/>
            <person name="Ushijima S."/>
            <person name="Smith C.A."/>
            <person name="Ahrendt S."/>
            <person name="Andreopoulos W."/>
            <person name="He G."/>
            <person name="Labutti K."/>
            <person name="Lipzen A."/>
            <person name="Ng V."/>
            <person name="Sandor L."/>
            <person name="Barry K."/>
            <person name="Martinez A.T."/>
            <person name="Xiao Y."/>
            <person name="Gibbons J.G."/>
            <person name="Terashima K."/>
            <person name="Hibbett D.S."/>
            <person name="Grigoriev I.V."/>
        </authorList>
    </citation>
    <scope>NUCLEOTIDE SEQUENCE</scope>
    <source>
        <strain evidence="1">TFB9207</strain>
    </source>
</reference>
<evidence type="ECO:0008006" key="3">
    <source>
        <dbReference type="Google" id="ProtNLM"/>
    </source>
</evidence>